<dbReference type="InterPro" id="IPR027417">
    <property type="entry name" value="P-loop_NTPase"/>
</dbReference>
<keyword evidence="2" id="KW-0325">Glycoprotein</keyword>
<name>A0A3G1B6W8_9ARCH</name>
<dbReference type="EMBL" id="CP011097">
    <property type="protein sequence ID" value="AJZ76700.1"/>
    <property type="molecule type" value="Genomic_DNA"/>
</dbReference>
<dbReference type="GO" id="GO:0008146">
    <property type="term" value="F:sulfotransferase activity"/>
    <property type="evidence" value="ECO:0007669"/>
    <property type="project" value="InterPro"/>
</dbReference>
<evidence type="ECO:0000313" key="5">
    <source>
        <dbReference type="Proteomes" id="UP000266745"/>
    </source>
</evidence>
<dbReference type="AlphaFoldDB" id="A0A3G1B6W8"/>
<evidence type="ECO:0000256" key="2">
    <source>
        <dbReference type="ARBA" id="ARBA00023180"/>
    </source>
</evidence>
<dbReference type="Pfam" id="PF00685">
    <property type="entry name" value="Sulfotransfer_1"/>
    <property type="match status" value="1"/>
</dbReference>
<keyword evidence="1" id="KW-0808">Transferase</keyword>
<proteinExistence type="predicted"/>
<dbReference type="PANTHER" id="PTHR10605">
    <property type="entry name" value="HEPARAN SULFATE SULFOTRANSFERASE"/>
    <property type="match status" value="1"/>
</dbReference>
<keyword evidence="5" id="KW-1185">Reference proteome</keyword>
<dbReference type="PANTHER" id="PTHR10605:SF56">
    <property type="entry name" value="BIFUNCTIONAL HEPARAN SULFATE N-DEACETYLASE_N-SULFOTRANSFERASE"/>
    <property type="match status" value="1"/>
</dbReference>
<sequence length="274" mass="33166">MSLDRTLRTITSFFRLKPDFIIIGYHKCGTTSLYDYICQHPNVGHASRKEIHYFDLAYWRGPGWYRTYFPTIFTKKKIEKKTKHRFTTGEASPLYVIHPFAPQRIHKLIPNVKIIILLRNPVDRAYSHYQHAYLADQEFASFEETINEDDDRWNVFIKQLSNDEIHDYDVKYIKTPYRSFGKYIDHIKLWYETFPKDQILVLKLEDLESNLHDTLKQTFLFLGLPNFTIKNTEKKNVREYDKMEAKTRNLLLDYYRPYNKKLEEFLERQLNWNQ</sequence>
<feature type="domain" description="Sulfotransferase" evidence="3">
    <location>
        <begin position="18"/>
        <end position="237"/>
    </location>
</feature>
<reference evidence="4 5" key="1">
    <citation type="journal article" date="2016" name="Sci. Rep.">
        <title>A novel ammonia-oxidizing archaeon from wastewater treatment plant: Its enrichment, physiological and genomic characteristics.</title>
        <authorList>
            <person name="Li Y."/>
            <person name="Ding K."/>
            <person name="Wen X."/>
            <person name="Zhang B."/>
            <person name="Shen B."/>
            <person name="Yang Y."/>
        </authorList>
    </citation>
    <scope>NUCLEOTIDE SEQUENCE [LARGE SCALE GENOMIC DNA]</scope>
    <source>
        <strain evidence="4 5">SAT1</strain>
    </source>
</reference>
<evidence type="ECO:0000256" key="1">
    <source>
        <dbReference type="ARBA" id="ARBA00022679"/>
    </source>
</evidence>
<dbReference type="InterPro" id="IPR000863">
    <property type="entry name" value="Sulfotransferase_dom"/>
</dbReference>
<organism evidence="4 5">
    <name type="scientific">Candidatus Nitrosotenuis cloacae</name>
    <dbReference type="NCBI Taxonomy" id="1603555"/>
    <lineage>
        <taxon>Archaea</taxon>
        <taxon>Nitrososphaerota</taxon>
        <taxon>Candidatus Nitrosotenuis</taxon>
    </lineage>
</organism>
<evidence type="ECO:0000259" key="3">
    <source>
        <dbReference type="Pfam" id="PF00685"/>
    </source>
</evidence>
<accession>A0A3G1B6W8</accession>
<gene>
    <name evidence="4" type="ORF">SU86_006905</name>
</gene>
<dbReference type="Gene3D" id="3.40.50.300">
    <property type="entry name" value="P-loop containing nucleotide triphosphate hydrolases"/>
    <property type="match status" value="1"/>
</dbReference>
<dbReference type="Proteomes" id="UP000266745">
    <property type="component" value="Chromosome"/>
</dbReference>
<dbReference type="STRING" id="1603555.SU86_006905"/>
<dbReference type="InterPro" id="IPR037359">
    <property type="entry name" value="NST/OST"/>
</dbReference>
<evidence type="ECO:0000313" key="4">
    <source>
        <dbReference type="EMBL" id="AJZ76700.1"/>
    </source>
</evidence>
<dbReference type="KEGG" id="tah:SU86_006905"/>
<dbReference type="SUPFAM" id="SSF52540">
    <property type="entry name" value="P-loop containing nucleoside triphosphate hydrolases"/>
    <property type="match status" value="1"/>
</dbReference>
<protein>
    <recommendedName>
        <fullName evidence="3">Sulfotransferase domain-containing protein</fullName>
    </recommendedName>
</protein>